<evidence type="ECO:0000256" key="1">
    <source>
        <dbReference type="SAM" id="SignalP"/>
    </source>
</evidence>
<keyword evidence="1" id="KW-0732">Signal</keyword>
<comment type="caution">
    <text evidence="2">The sequence shown here is derived from an EMBL/GenBank/DDBJ whole genome shotgun (WGS) entry which is preliminary data.</text>
</comment>
<feature type="chain" id="PRO_5013163980" evidence="1">
    <location>
        <begin position="18"/>
        <end position="187"/>
    </location>
</feature>
<evidence type="ECO:0000313" key="3">
    <source>
        <dbReference type="Proteomes" id="UP000193642"/>
    </source>
</evidence>
<dbReference type="OrthoDB" id="2145593at2759"/>
<sequence length="187" mass="20773">MHLFGFVSTLYSALLRGADVNAKDTVLKGPPGAFHNINGMNHLIGNPNRVWVPFRDGLLDEYQKPTLVVQVKTFWSIFMDDPEWLVKTQKTLRVLEQGGKLENSRIDAFAAAISQLYGYMAFNSVTFGVLTTYKQTWIFHRKAGGESLLVSGPYDSGKTLIEVFLTVIRLSGLETTPATVSNSNLKS</sequence>
<feature type="signal peptide" evidence="1">
    <location>
        <begin position="1"/>
        <end position="17"/>
    </location>
</feature>
<protein>
    <submittedName>
        <fullName evidence="2">Uncharacterized protein</fullName>
    </submittedName>
</protein>
<keyword evidence="3" id="KW-1185">Reference proteome</keyword>
<dbReference type="AlphaFoldDB" id="A0A1Y2CF87"/>
<evidence type="ECO:0000313" key="2">
    <source>
        <dbReference type="EMBL" id="ORY45692.1"/>
    </source>
</evidence>
<organism evidence="2 3">
    <name type="scientific">Rhizoclosmatium globosum</name>
    <dbReference type="NCBI Taxonomy" id="329046"/>
    <lineage>
        <taxon>Eukaryota</taxon>
        <taxon>Fungi</taxon>
        <taxon>Fungi incertae sedis</taxon>
        <taxon>Chytridiomycota</taxon>
        <taxon>Chytridiomycota incertae sedis</taxon>
        <taxon>Chytridiomycetes</taxon>
        <taxon>Chytridiales</taxon>
        <taxon>Chytriomycetaceae</taxon>
        <taxon>Rhizoclosmatium</taxon>
    </lineage>
</organism>
<gene>
    <name evidence="2" type="ORF">BCR33DRAFT_814024</name>
</gene>
<name>A0A1Y2CF87_9FUNG</name>
<accession>A0A1Y2CF87</accession>
<proteinExistence type="predicted"/>
<reference evidence="2 3" key="1">
    <citation type="submission" date="2016-07" db="EMBL/GenBank/DDBJ databases">
        <title>Pervasive Adenine N6-methylation of Active Genes in Fungi.</title>
        <authorList>
            <consortium name="DOE Joint Genome Institute"/>
            <person name="Mondo S.J."/>
            <person name="Dannebaum R.O."/>
            <person name="Kuo R.C."/>
            <person name="Labutti K."/>
            <person name="Haridas S."/>
            <person name="Kuo A."/>
            <person name="Salamov A."/>
            <person name="Ahrendt S.R."/>
            <person name="Lipzen A."/>
            <person name="Sullivan W."/>
            <person name="Andreopoulos W.B."/>
            <person name="Clum A."/>
            <person name="Lindquist E."/>
            <person name="Daum C."/>
            <person name="Ramamoorthy G.K."/>
            <person name="Gryganskyi A."/>
            <person name="Culley D."/>
            <person name="Magnuson J.K."/>
            <person name="James T.Y."/>
            <person name="O'Malley M.A."/>
            <person name="Stajich J.E."/>
            <person name="Spatafora J.W."/>
            <person name="Visel A."/>
            <person name="Grigoriev I.V."/>
        </authorList>
    </citation>
    <scope>NUCLEOTIDE SEQUENCE [LARGE SCALE GENOMIC DNA]</scope>
    <source>
        <strain evidence="2 3">JEL800</strain>
    </source>
</reference>
<dbReference type="Proteomes" id="UP000193642">
    <property type="component" value="Unassembled WGS sequence"/>
</dbReference>
<dbReference type="EMBL" id="MCGO01000019">
    <property type="protein sequence ID" value="ORY45692.1"/>
    <property type="molecule type" value="Genomic_DNA"/>
</dbReference>